<feature type="domain" description="F-box" evidence="1">
    <location>
        <begin position="12"/>
        <end position="50"/>
    </location>
</feature>
<dbReference type="OMA" id="MHKEDDE"/>
<dbReference type="InterPro" id="IPR044184">
    <property type="entry name" value="SNE/GID2"/>
</dbReference>
<dbReference type="EMBL" id="BT122896">
    <property type="protein sequence ID" value="ADE76243.1"/>
    <property type="molecule type" value="mRNA"/>
</dbReference>
<evidence type="ECO:0000313" key="2">
    <source>
        <dbReference type="EMBL" id="ADE76243.1"/>
    </source>
</evidence>
<sequence length="258" mass="28602">MAMNDRTEGWHMLLQVFGMLDGKSLATAASVSRLWSQVATQEDLWKDLCLAKWPSLDSQAGVSVVNEAGSYRQLYVLRYQAQRGCFGHVKPWLSMDDLIFLVDVTAAAAEEVACSFIRRGGELCPVFVCDDMFRFLAVLREEEHGKAAVGGLGEMKGLKVSWAVMVKGSQRVFQVMNSKNAGHAMMGNACISFSECLPDHSGCAPGFSQHIAEVDLRFGVREDGNLVTAEVCLGIMNTLTWRYFSQDEALRYLQHAFL</sequence>
<accession>D5A9M4</accession>
<dbReference type="PANTHER" id="PTHR47750:SF1">
    <property type="entry name" value="F-BOX PROTEIN SNE"/>
    <property type="match status" value="1"/>
</dbReference>
<organism evidence="2">
    <name type="scientific">Picea sitchensis</name>
    <name type="common">Sitka spruce</name>
    <name type="synonym">Pinus sitchensis</name>
    <dbReference type="NCBI Taxonomy" id="3332"/>
    <lineage>
        <taxon>Eukaryota</taxon>
        <taxon>Viridiplantae</taxon>
        <taxon>Streptophyta</taxon>
        <taxon>Embryophyta</taxon>
        <taxon>Tracheophyta</taxon>
        <taxon>Spermatophyta</taxon>
        <taxon>Pinopsida</taxon>
        <taxon>Pinidae</taxon>
        <taxon>Conifers I</taxon>
        <taxon>Pinales</taxon>
        <taxon>Pinaceae</taxon>
        <taxon>Picea</taxon>
    </lineage>
</organism>
<dbReference type="GO" id="GO:0009937">
    <property type="term" value="P:regulation of gibberellic acid mediated signaling pathway"/>
    <property type="evidence" value="ECO:0007669"/>
    <property type="project" value="InterPro"/>
</dbReference>
<dbReference type="Gene3D" id="1.20.1280.50">
    <property type="match status" value="1"/>
</dbReference>
<name>D5A9M4_PICSI</name>
<dbReference type="Pfam" id="PF12937">
    <property type="entry name" value="F-box-like"/>
    <property type="match status" value="1"/>
</dbReference>
<dbReference type="InterPro" id="IPR001810">
    <property type="entry name" value="F-box_dom"/>
</dbReference>
<dbReference type="InterPro" id="IPR036047">
    <property type="entry name" value="F-box-like_dom_sf"/>
</dbReference>
<proteinExistence type="evidence at transcript level"/>
<reference evidence="2" key="1">
    <citation type="submission" date="2010-04" db="EMBL/GenBank/DDBJ databases">
        <authorList>
            <person name="Reid K.E."/>
            <person name="Liao N."/>
            <person name="Chan S."/>
            <person name="Docking R."/>
            <person name="Taylor G."/>
            <person name="Moore R."/>
            <person name="Mayo M."/>
            <person name="Munro S."/>
            <person name="King J."/>
            <person name="Yanchuk A."/>
            <person name="Holt R."/>
            <person name="Jones S."/>
            <person name="Marra M."/>
            <person name="Ritland C.E."/>
            <person name="Ritland K."/>
            <person name="Bohlmann J."/>
        </authorList>
    </citation>
    <scope>NUCLEOTIDE SEQUENCE</scope>
    <source>
        <tissue evidence="2">Bud</tissue>
    </source>
</reference>
<dbReference type="AlphaFoldDB" id="D5A9M4"/>
<evidence type="ECO:0000259" key="1">
    <source>
        <dbReference type="Pfam" id="PF12937"/>
    </source>
</evidence>
<dbReference type="SUPFAM" id="SSF81383">
    <property type="entry name" value="F-box domain"/>
    <property type="match status" value="1"/>
</dbReference>
<dbReference type="PANTHER" id="PTHR47750">
    <property type="entry name" value="F-BOX PROTEIN SNE"/>
    <property type="match status" value="1"/>
</dbReference>
<protein>
    <recommendedName>
        <fullName evidence="1">F-box domain-containing protein</fullName>
    </recommendedName>
</protein>
<dbReference type="GO" id="GO:0019005">
    <property type="term" value="C:SCF ubiquitin ligase complex"/>
    <property type="evidence" value="ECO:0007669"/>
    <property type="project" value="InterPro"/>
</dbReference>